<reference evidence="1" key="1">
    <citation type="submission" date="2022-04" db="EMBL/GenBank/DDBJ databases">
        <title>Genome of the entomopathogenic fungus Entomophthora muscae.</title>
        <authorList>
            <person name="Elya C."/>
            <person name="Lovett B.R."/>
            <person name="Lee E."/>
            <person name="Macias A.M."/>
            <person name="Hajek A.E."/>
            <person name="De Bivort B.L."/>
            <person name="Kasson M.T."/>
            <person name="De Fine Licht H.H."/>
            <person name="Stajich J.E."/>
        </authorList>
    </citation>
    <scope>NUCLEOTIDE SEQUENCE</scope>
    <source>
        <strain evidence="1">Berkeley</strain>
    </source>
</reference>
<sequence length="154" mass="16947">MLALTNEPKGQLAGEPPRRLDHGAPPQANTERGARNTATPKRAGEQGSQGEEKKGGPKHEAPGHSLKKVQNASFPLRPSLCLLDVQLIINQERGLPRHMDPKHKLWENIGLRPEVPDSCHGIASTKPKPPQSKQPPTHTHAETRRAPLLRRALR</sequence>
<dbReference type="EMBL" id="QTSX02003177">
    <property type="protein sequence ID" value="KAJ9071519.1"/>
    <property type="molecule type" value="Genomic_DNA"/>
</dbReference>
<organism evidence="1 2">
    <name type="scientific">Entomophthora muscae</name>
    <dbReference type="NCBI Taxonomy" id="34485"/>
    <lineage>
        <taxon>Eukaryota</taxon>
        <taxon>Fungi</taxon>
        <taxon>Fungi incertae sedis</taxon>
        <taxon>Zoopagomycota</taxon>
        <taxon>Entomophthoromycotina</taxon>
        <taxon>Entomophthoromycetes</taxon>
        <taxon>Entomophthorales</taxon>
        <taxon>Entomophthoraceae</taxon>
        <taxon>Entomophthora</taxon>
    </lineage>
</organism>
<keyword evidence="2" id="KW-1185">Reference proteome</keyword>
<name>A0ACC2TAC4_9FUNG</name>
<dbReference type="Proteomes" id="UP001165960">
    <property type="component" value="Unassembled WGS sequence"/>
</dbReference>
<evidence type="ECO:0000313" key="2">
    <source>
        <dbReference type="Proteomes" id="UP001165960"/>
    </source>
</evidence>
<comment type="caution">
    <text evidence="1">The sequence shown here is derived from an EMBL/GenBank/DDBJ whole genome shotgun (WGS) entry which is preliminary data.</text>
</comment>
<protein>
    <submittedName>
        <fullName evidence="1">Uncharacterized protein</fullName>
    </submittedName>
</protein>
<accession>A0ACC2TAC4</accession>
<gene>
    <name evidence="1" type="ORF">DSO57_1036115</name>
</gene>
<proteinExistence type="predicted"/>
<evidence type="ECO:0000313" key="1">
    <source>
        <dbReference type="EMBL" id="KAJ9071519.1"/>
    </source>
</evidence>